<dbReference type="InterPro" id="IPR021133">
    <property type="entry name" value="HEAT_type_2"/>
</dbReference>
<dbReference type="Proteomes" id="UP000023152">
    <property type="component" value="Unassembled WGS sequence"/>
</dbReference>
<sequence>GSGLLYFWKLLHSPSLSQLSYIHQMMFHMCCLDVCKADTESQFLPFQLRDCHKNLIDSFKSFLIGCINFDKNKHNEDYMTSYGSFDNVIRPYLSKLQDILTHPDIWLYFIDRKKLEKLNKTVIQQHRVIFLDILKAIASKMSETQIDDALEFLLDKFHDKDEHDHWNRVQLIEEISWKMNEKQLGDALRYFIDMHDNKIHICKLCKRIVPALVVKLDKQMDYVLEYIISKLNTENKGRFTSWTIALKTILGLDKIFKYLLNLLKSENKSFRQPLADLIEEILLNSNETQQNNIFQCLIDGLQDKQNVVHQYCVQLIKTFSKKLSQGQLSVAFKYFMDRLLDSVNKSVYWLHWGLQQISVKLNNTHSDITFKYLMKGLRYKRQCIRKLCINLLITVPTKWNQTQLNEFCINLLKNASKYKNERVRYSCAQAIQKLLLLQLKWNKKQLSDGVFNYLIERLKNDPSKNVQYSCAESIGKISVKLDKEQLNIAWTCLKDKLSDKNEDMLVRMSCAESLGRIAMELDKQQLKDTLECLMNGVNDDNENTFVQKYCAYSLERILLKLNKEDTSKLIHMFSIQSLEAILMKCKEKLFDNIIFCLIDELKDEDQDIRSHCLESLVNLLTKLNKKQLDAENYSYEERIVSRLNETQLNNLLQCLIKDYKDKQFRNSCLKILGTISSKLNDQQLDNIIQFLKSGFSSTDYSIRHSCEETLQIISAKLDKRQINDIFEFLLSGLNNKSDNVRVSCTKGLEIIVLKLNETQLNHLLNWSKNNFEDTSCWVRSFCRQIFGIMFVQLNEQQKDNLFEFLSNGLNNKSGDILQSYSDTLQKIVLQLTKTQLNKLFDYLLNKLNTMNNEVNIEKSLSELNRLDPDDFFMWSTKNKDYDSYIRVLRKIVLQLDETKLDELLQFLKERFGHCDDYVSLSYVKILETIASKLNKRQMDSLNFLVRDESVSNLCTEELDTLNLNEQQPAHLLRYIEDRIKIDNFVLDVTPFKKEVLQLDGTQFHNLFQEGFNHANYYVQRSYEELLESIASELNEQQGRSIFELLLEGLNNKSNICSCAKVLRELVSKLSGTQLHNLFSILNEKFDDKGYEVQYLRVKILEEISSELADQLDDVLQYLKNGFSHGDDNIHNSCAKILQKISPKLNNKQLDNVLQCLSNRFKLYDDNLQNSSQKIFRIITAKLKKQPLNETLGSPEYAFKDCNIQSWILYTKIMPSISIELNEQQLDITFKLLDNRDLCIKTLQMIAFELNEIQLNNLLHYFQNKLKNGSYHAWNSYEEMLKIVLSNLNKQQTDNTFKILMKEYNDIDRRVCNLYKGILARKLNDEQLCLLIDNLSKDTESGFIASYISDDMWRRITITALKKNTKIKMGEKFFEMESLALGLLMCNPLIQFNHNDSNDDIINSEAFNELRCCYDRKFREWGFLIQKRWSNYNNLKIKLQLQQSNSDITQLKSALEHDRIGINAFNKYGQTPLHIAIHNKHWDT</sequence>
<proteinExistence type="predicted"/>
<dbReference type="GO" id="GO:0016491">
    <property type="term" value="F:oxidoreductase activity"/>
    <property type="evidence" value="ECO:0007669"/>
    <property type="project" value="TreeGrafter"/>
</dbReference>
<dbReference type="PANTHER" id="PTHR12697:SF5">
    <property type="entry name" value="DEOXYHYPUSINE HYDROXYLASE"/>
    <property type="match status" value="1"/>
</dbReference>
<dbReference type="PROSITE" id="PS50077">
    <property type="entry name" value="HEAT_REPEAT"/>
    <property type="match status" value="1"/>
</dbReference>
<dbReference type="EMBL" id="ASPP01032972">
    <property type="protein sequence ID" value="ETO03560.1"/>
    <property type="molecule type" value="Genomic_DNA"/>
</dbReference>
<feature type="repeat" description="HEAT" evidence="2">
    <location>
        <begin position="593"/>
        <end position="631"/>
    </location>
</feature>
<name>X6LS30_RETFI</name>
<comment type="caution">
    <text evidence="3">The sequence shown here is derived from an EMBL/GenBank/DDBJ whole genome shotgun (WGS) entry which is preliminary data.</text>
</comment>
<dbReference type="PANTHER" id="PTHR12697">
    <property type="entry name" value="PBS LYASE HEAT-LIKE PROTEIN"/>
    <property type="match status" value="1"/>
</dbReference>
<organism evidence="3 4">
    <name type="scientific">Reticulomyxa filosa</name>
    <dbReference type="NCBI Taxonomy" id="46433"/>
    <lineage>
        <taxon>Eukaryota</taxon>
        <taxon>Sar</taxon>
        <taxon>Rhizaria</taxon>
        <taxon>Retaria</taxon>
        <taxon>Foraminifera</taxon>
        <taxon>Monothalamids</taxon>
        <taxon>Reticulomyxidae</taxon>
        <taxon>Reticulomyxa</taxon>
    </lineage>
</organism>
<feature type="non-terminal residue" evidence="3">
    <location>
        <position position="1483"/>
    </location>
</feature>
<keyword evidence="4" id="KW-1185">Reference proteome</keyword>
<dbReference type="Gene3D" id="1.25.10.10">
    <property type="entry name" value="Leucine-rich Repeat Variant"/>
    <property type="match status" value="3"/>
</dbReference>
<dbReference type="SUPFAM" id="SSF48371">
    <property type="entry name" value="ARM repeat"/>
    <property type="match status" value="2"/>
</dbReference>
<feature type="non-terminal residue" evidence="3">
    <location>
        <position position="1"/>
    </location>
</feature>
<accession>X6LS30</accession>
<evidence type="ECO:0000256" key="2">
    <source>
        <dbReference type="PROSITE-ProRule" id="PRU00103"/>
    </source>
</evidence>
<evidence type="ECO:0000256" key="1">
    <source>
        <dbReference type="ARBA" id="ARBA00045876"/>
    </source>
</evidence>
<dbReference type="InterPro" id="IPR011989">
    <property type="entry name" value="ARM-like"/>
</dbReference>
<dbReference type="InterPro" id="IPR016024">
    <property type="entry name" value="ARM-type_fold"/>
</dbReference>
<gene>
    <name evidence="3" type="ORF">RFI_33842</name>
</gene>
<protein>
    <submittedName>
        <fullName evidence="3">Uncharacterized protein</fullName>
    </submittedName>
</protein>
<comment type="function">
    <text evidence="1">Catalyzes the hydroxylation of the N(6)-(4-aminobutyl)-L-lysine intermediate produced by deoxyhypusine synthase/DHPS on a critical lysine of the eukaryotic translation initiation factor 5A/eIF-5A. This is the second step of the post-translational modification of that lysine into an unusual amino acid residue named hypusine. Hypusination is unique to mature eIF-5A factor and is essential for its function.</text>
</comment>
<evidence type="ECO:0000313" key="3">
    <source>
        <dbReference type="EMBL" id="ETO03560.1"/>
    </source>
</evidence>
<reference evidence="3 4" key="1">
    <citation type="journal article" date="2013" name="Curr. Biol.">
        <title>The Genome of the Foraminiferan Reticulomyxa filosa.</title>
        <authorList>
            <person name="Glockner G."/>
            <person name="Hulsmann N."/>
            <person name="Schleicher M."/>
            <person name="Noegel A.A."/>
            <person name="Eichinger L."/>
            <person name="Gallinger C."/>
            <person name="Pawlowski J."/>
            <person name="Sierra R."/>
            <person name="Euteneuer U."/>
            <person name="Pillet L."/>
            <person name="Moustafa A."/>
            <person name="Platzer M."/>
            <person name="Groth M."/>
            <person name="Szafranski K."/>
            <person name="Schliwa M."/>
        </authorList>
    </citation>
    <scope>NUCLEOTIDE SEQUENCE [LARGE SCALE GENOMIC DNA]</scope>
</reference>
<evidence type="ECO:0000313" key="4">
    <source>
        <dbReference type="Proteomes" id="UP000023152"/>
    </source>
</evidence>